<dbReference type="EC" id="1.2.1.38" evidence="7"/>
<feature type="active site" evidence="7 8">
    <location>
        <position position="153"/>
    </location>
</feature>
<dbReference type="Pfam" id="PF22698">
    <property type="entry name" value="Semialdhyde_dhC_1"/>
    <property type="match status" value="1"/>
</dbReference>
<dbReference type="Gene3D" id="3.40.50.720">
    <property type="entry name" value="NAD(P)-binding Rossmann-like Domain"/>
    <property type="match status" value="1"/>
</dbReference>
<dbReference type="EMBL" id="BMOY01000012">
    <property type="protein sequence ID" value="GGJ03198.1"/>
    <property type="molecule type" value="Genomic_DNA"/>
</dbReference>
<dbReference type="InterPro" id="IPR058924">
    <property type="entry name" value="AGPR_dimerisation_dom"/>
</dbReference>
<dbReference type="HAMAP" id="MF_00150">
    <property type="entry name" value="ArgC_type1"/>
    <property type="match status" value="1"/>
</dbReference>
<evidence type="ECO:0000256" key="4">
    <source>
        <dbReference type="ARBA" id="ARBA00022857"/>
    </source>
</evidence>
<keyword evidence="3 7" id="KW-0028">Amino-acid biosynthesis</keyword>
<dbReference type="CDD" id="cd23934">
    <property type="entry name" value="AGPR_1_C"/>
    <property type="match status" value="1"/>
</dbReference>
<comment type="subcellular location">
    <subcellularLocation>
        <location evidence="7">Cytoplasm</location>
    </subcellularLocation>
</comment>
<evidence type="ECO:0000256" key="6">
    <source>
        <dbReference type="ARBA" id="ARBA00050557"/>
    </source>
</evidence>
<dbReference type="GO" id="GO:0051287">
    <property type="term" value="F:NAD binding"/>
    <property type="evidence" value="ECO:0007669"/>
    <property type="project" value="InterPro"/>
</dbReference>
<evidence type="ECO:0000313" key="11">
    <source>
        <dbReference type="Proteomes" id="UP000637695"/>
    </source>
</evidence>
<dbReference type="InterPro" id="IPR000534">
    <property type="entry name" value="Semialdehyde_DH_NAD-bd"/>
</dbReference>
<evidence type="ECO:0000313" key="10">
    <source>
        <dbReference type="EMBL" id="GGJ03198.1"/>
    </source>
</evidence>
<reference evidence="10" key="1">
    <citation type="journal article" date="2014" name="Int. J. Syst. Evol. Microbiol.">
        <title>Complete genome sequence of Corynebacterium casei LMG S-19264T (=DSM 44701T), isolated from a smear-ripened cheese.</title>
        <authorList>
            <consortium name="US DOE Joint Genome Institute (JGI-PGF)"/>
            <person name="Walter F."/>
            <person name="Albersmeier A."/>
            <person name="Kalinowski J."/>
            <person name="Ruckert C."/>
        </authorList>
    </citation>
    <scope>NUCLEOTIDE SEQUENCE</scope>
    <source>
        <strain evidence="10">JCM 18487</strain>
    </source>
</reference>
<dbReference type="FunFam" id="3.30.360.10:FF:000014">
    <property type="entry name" value="N-acetyl-gamma-glutamyl-phosphate reductase"/>
    <property type="match status" value="1"/>
</dbReference>
<dbReference type="NCBIfam" id="TIGR01850">
    <property type="entry name" value="argC"/>
    <property type="match status" value="1"/>
</dbReference>
<dbReference type="GO" id="GO:0003942">
    <property type="term" value="F:N-acetyl-gamma-glutamyl-phosphate reductase activity"/>
    <property type="evidence" value="ECO:0007669"/>
    <property type="project" value="UniProtKB-UniRule"/>
</dbReference>
<dbReference type="GO" id="GO:0005737">
    <property type="term" value="C:cytoplasm"/>
    <property type="evidence" value="ECO:0007669"/>
    <property type="project" value="UniProtKB-SubCell"/>
</dbReference>
<protein>
    <recommendedName>
        <fullName evidence="7">N-acetyl-gamma-glutamyl-phosphate reductase</fullName>
        <shortName evidence="7">AGPR</shortName>
        <ecNumber evidence="7">1.2.1.38</ecNumber>
    </recommendedName>
    <alternativeName>
        <fullName evidence="7">N-acetyl-glutamate semialdehyde dehydrogenase</fullName>
        <shortName evidence="7">NAGSA dehydrogenase</shortName>
    </alternativeName>
</protein>
<dbReference type="InterPro" id="IPR023013">
    <property type="entry name" value="AGPR_AS"/>
</dbReference>
<dbReference type="InterPro" id="IPR000706">
    <property type="entry name" value="AGPR_type-1"/>
</dbReference>
<accession>A0A917K945</accession>
<dbReference type="InterPro" id="IPR036291">
    <property type="entry name" value="NAD(P)-bd_dom_sf"/>
</dbReference>
<comment type="function">
    <text evidence="7">Catalyzes the NADPH-dependent reduction of N-acetyl-5-glutamyl phosphate to yield N-acetyl-L-glutamate 5-semialdehyde.</text>
</comment>
<dbReference type="SUPFAM" id="SSF55347">
    <property type="entry name" value="Glyceraldehyde-3-phosphate dehydrogenase-like, C-terminal domain"/>
    <property type="match status" value="1"/>
</dbReference>
<evidence type="ECO:0000259" key="9">
    <source>
        <dbReference type="SMART" id="SM00859"/>
    </source>
</evidence>
<dbReference type="CDD" id="cd17895">
    <property type="entry name" value="AGPR_1_N"/>
    <property type="match status" value="1"/>
</dbReference>
<reference evidence="10" key="2">
    <citation type="submission" date="2020-09" db="EMBL/GenBank/DDBJ databases">
        <authorList>
            <person name="Sun Q."/>
            <person name="Ohkuma M."/>
        </authorList>
    </citation>
    <scope>NUCLEOTIDE SEQUENCE</scope>
    <source>
        <strain evidence="10">JCM 18487</strain>
    </source>
</reference>
<evidence type="ECO:0000256" key="1">
    <source>
        <dbReference type="ARBA" id="ARBA00004862"/>
    </source>
</evidence>
<comment type="similarity">
    <text evidence="7">Belongs to the NAGSA dehydrogenase family. Type 1 subfamily.</text>
</comment>
<dbReference type="PANTHER" id="PTHR32338">
    <property type="entry name" value="N-ACETYL-GAMMA-GLUTAMYL-PHOSPHATE REDUCTASE, CHLOROPLASTIC-RELATED-RELATED"/>
    <property type="match status" value="1"/>
</dbReference>
<evidence type="ECO:0000256" key="3">
    <source>
        <dbReference type="ARBA" id="ARBA00022605"/>
    </source>
</evidence>
<dbReference type="RefSeq" id="WP_188881593.1">
    <property type="nucleotide sequence ID" value="NZ_BMOY01000012.1"/>
</dbReference>
<dbReference type="Gene3D" id="3.30.360.10">
    <property type="entry name" value="Dihydrodipicolinate Reductase, domain 2"/>
    <property type="match status" value="1"/>
</dbReference>
<evidence type="ECO:0000256" key="5">
    <source>
        <dbReference type="ARBA" id="ARBA00023002"/>
    </source>
</evidence>
<evidence type="ECO:0000256" key="2">
    <source>
        <dbReference type="ARBA" id="ARBA00022571"/>
    </source>
</evidence>
<sequence length="349" mass="37959">MADTKVRVGVVGASGYAGMELLRLLAHHPGVELTYVAGNHDESNPLPETFPFLHGWDELRIEAFDAELCARRCDAVFVALPSGVSGGIAVQLWRMGKRVIDLSGDLRLPPDQYEAWYQKPAVDAEALAAAVYGLTEWNRPLVRSAQLVANPGCYATAVLLALLPAVVAGWMADGQPVVVDAKSGVSGAGRHPKLPYQFGELADNFYAYRVGRHQHTPEIEQQLARTGGGQRVLLTTHLIPAVRGIYATCYIPLARPVPLAEAFEHYRSVYAGEPFMHVHPPGQVPEMKHVRASNRCHLGLAADGRSQVLIVMSVIDNLQKGAAGQALQNFNLMHGFPETTALHAWPVYP</sequence>
<keyword evidence="7" id="KW-0963">Cytoplasm</keyword>
<dbReference type="PANTHER" id="PTHR32338:SF10">
    <property type="entry name" value="N-ACETYL-GAMMA-GLUTAMYL-PHOSPHATE REDUCTASE, CHLOROPLASTIC-RELATED"/>
    <property type="match status" value="1"/>
</dbReference>
<dbReference type="Proteomes" id="UP000637695">
    <property type="component" value="Unassembled WGS sequence"/>
</dbReference>
<dbReference type="Pfam" id="PF01118">
    <property type="entry name" value="Semialdhyde_dh"/>
    <property type="match status" value="1"/>
</dbReference>
<keyword evidence="2 7" id="KW-0055">Arginine biosynthesis</keyword>
<gene>
    <name evidence="7 10" type="primary">argC</name>
    <name evidence="10" type="ORF">GCM10010885_10580</name>
</gene>
<evidence type="ECO:0000256" key="7">
    <source>
        <dbReference type="HAMAP-Rule" id="MF_00150"/>
    </source>
</evidence>
<feature type="domain" description="Semialdehyde dehydrogenase NAD-binding" evidence="9">
    <location>
        <begin position="7"/>
        <end position="145"/>
    </location>
</feature>
<name>A0A917K945_9BACL</name>
<dbReference type="PROSITE" id="PS01224">
    <property type="entry name" value="ARGC"/>
    <property type="match status" value="1"/>
</dbReference>
<comment type="catalytic activity">
    <reaction evidence="6 7">
        <text>N-acetyl-L-glutamate 5-semialdehyde + phosphate + NADP(+) = N-acetyl-L-glutamyl 5-phosphate + NADPH + H(+)</text>
        <dbReference type="Rhea" id="RHEA:21588"/>
        <dbReference type="ChEBI" id="CHEBI:15378"/>
        <dbReference type="ChEBI" id="CHEBI:29123"/>
        <dbReference type="ChEBI" id="CHEBI:43474"/>
        <dbReference type="ChEBI" id="CHEBI:57783"/>
        <dbReference type="ChEBI" id="CHEBI:57936"/>
        <dbReference type="ChEBI" id="CHEBI:58349"/>
        <dbReference type="EC" id="1.2.1.38"/>
    </reaction>
</comment>
<dbReference type="SUPFAM" id="SSF51735">
    <property type="entry name" value="NAD(P)-binding Rossmann-fold domains"/>
    <property type="match status" value="1"/>
</dbReference>
<dbReference type="InterPro" id="IPR050085">
    <property type="entry name" value="AGPR"/>
</dbReference>
<dbReference type="SMART" id="SM00859">
    <property type="entry name" value="Semialdhyde_dh"/>
    <property type="match status" value="1"/>
</dbReference>
<comment type="pathway">
    <text evidence="1 7">Amino-acid biosynthesis; L-arginine biosynthesis; N(2)-acetyl-L-ornithine from L-glutamate: step 3/4.</text>
</comment>
<organism evidence="10 11">
    <name type="scientific">Alicyclobacillus cellulosilyticus</name>
    <dbReference type="NCBI Taxonomy" id="1003997"/>
    <lineage>
        <taxon>Bacteria</taxon>
        <taxon>Bacillati</taxon>
        <taxon>Bacillota</taxon>
        <taxon>Bacilli</taxon>
        <taxon>Bacillales</taxon>
        <taxon>Alicyclobacillaceae</taxon>
        <taxon>Alicyclobacillus</taxon>
    </lineage>
</organism>
<proteinExistence type="inferred from homology"/>
<evidence type="ECO:0000256" key="8">
    <source>
        <dbReference type="PROSITE-ProRule" id="PRU10010"/>
    </source>
</evidence>
<dbReference type="GO" id="GO:0070401">
    <property type="term" value="F:NADP+ binding"/>
    <property type="evidence" value="ECO:0007669"/>
    <property type="project" value="InterPro"/>
</dbReference>
<keyword evidence="4 7" id="KW-0521">NADP</keyword>
<comment type="caution">
    <text evidence="10">The sequence shown here is derived from an EMBL/GenBank/DDBJ whole genome shotgun (WGS) entry which is preliminary data.</text>
</comment>
<dbReference type="AlphaFoldDB" id="A0A917K945"/>
<keyword evidence="5 7" id="KW-0560">Oxidoreductase</keyword>
<keyword evidence="11" id="KW-1185">Reference proteome</keyword>
<dbReference type="GO" id="GO:0006526">
    <property type="term" value="P:L-arginine biosynthetic process"/>
    <property type="evidence" value="ECO:0007669"/>
    <property type="project" value="UniProtKB-UniRule"/>
</dbReference>